<dbReference type="AlphaFoldDB" id="A0A0C2YBN1"/>
<evidence type="ECO:0000256" key="6">
    <source>
        <dbReference type="ARBA" id="ARBA00022692"/>
    </source>
</evidence>
<feature type="transmembrane region" description="Helical" evidence="13">
    <location>
        <begin position="87"/>
        <end position="109"/>
    </location>
</feature>
<evidence type="ECO:0000313" key="16">
    <source>
        <dbReference type="Proteomes" id="UP000031971"/>
    </source>
</evidence>
<keyword evidence="3" id="KW-0813">Transport</keyword>
<evidence type="ECO:0000313" key="15">
    <source>
        <dbReference type="EMBL" id="KIL97119.1"/>
    </source>
</evidence>
<keyword evidence="10" id="KW-0408">Iron</keyword>
<dbReference type="Pfam" id="PF01292">
    <property type="entry name" value="Ni_hydr_CYTB"/>
    <property type="match status" value="1"/>
</dbReference>
<evidence type="ECO:0000256" key="5">
    <source>
        <dbReference type="ARBA" id="ARBA00022617"/>
    </source>
</evidence>
<dbReference type="PANTHER" id="PTHR30529">
    <property type="entry name" value="CYTOCHROME B561"/>
    <property type="match status" value="1"/>
</dbReference>
<dbReference type="GO" id="GO:0005886">
    <property type="term" value="C:plasma membrane"/>
    <property type="evidence" value="ECO:0007669"/>
    <property type="project" value="UniProtKB-SubCell"/>
</dbReference>
<keyword evidence="4" id="KW-1003">Cell membrane</keyword>
<dbReference type="OrthoDB" id="1247465at2"/>
<evidence type="ECO:0000256" key="9">
    <source>
        <dbReference type="ARBA" id="ARBA00022989"/>
    </source>
</evidence>
<accession>A0A0C2YBN1</accession>
<keyword evidence="8" id="KW-0249">Electron transport</keyword>
<evidence type="ECO:0000256" key="7">
    <source>
        <dbReference type="ARBA" id="ARBA00022723"/>
    </source>
</evidence>
<evidence type="ECO:0000256" key="8">
    <source>
        <dbReference type="ARBA" id="ARBA00022982"/>
    </source>
</evidence>
<comment type="caution">
    <text evidence="15">The sequence shown here is derived from an EMBL/GenBank/DDBJ whole genome shotgun (WGS) entry which is preliminary data.</text>
</comment>
<dbReference type="SUPFAM" id="SSF81342">
    <property type="entry name" value="Transmembrane di-heme cytochromes"/>
    <property type="match status" value="1"/>
</dbReference>
<keyword evidence="6 13" id="KW-0812">Transmembrane</keyword>
<comment type="similarity">
    <text evidence="12">Belongs to the cytochrome b561 family.</text>
</comment>
<evidence type="ECO:0000259" key="14">
    <source>
        <dbReference type="Pfam" id="PF01292"/>
    </source>
</evidence>
<proteinExistence type="inferred from homology"/>
<evidence type="ECO:0000256" key="12">
    <source>
        <dbReference type="ARBA" id="ARBA00037975"/>
    </source>
</evidence>
<organism evidence="15 16">
    <name type="scientific">Paramagnetospirillum magnetotacticum MS-1</name>
    <dbReference type="NCBI Taxonomy" id="272627"/>
    <lineage>
        <taxon>Bacteria</taxon>
        <taxon>Pseudomonadati</taxon>
        <taxon>Pseudomonadota</taxon>
        <taxon>Alphaproteobacteria</taxon>
        <taxon>Rhodospirillales</taxon>
        <taxon>Magnetospirillaceae</taxon>
        <taxon>Paramagnetospirillum</taxon>
    </lineage>
</organism>
<comment type="cofactor">
    <cofactor evidence="1">
        <name>heme b</name>
        <dbReference type="ChEBI" id="CHEBI:60344"/>
    </cofactor>
</comment>
<comment type="subcellular location">
    <subcellularLocation>
        <location evidence="2">Cell membrane</location>
        <topology evidence="2">Multi-pass membrane protein</topology>
    </subcellularLocation>
</comment>
<keyword evidence="16" id="KW-1185">Reference proteome</keyword>
<dbReference type="RefSeq" id="WP_009870024.1">
    <property type="nucleotide sequence ID" value="NZ_JXSL01000030.1"/>
</dbReference>
<evidence type="ECO:0000256" key="10">
    <source>
        <dbReference type="ARBA" id="ARBA00023004"/>
    </source>
</evidence>
<evidence type="ECO:0000256" key="4">
    <source>
        <dbReference type="ARBA" id="ARBA00022475"/>
    </source>
</evidence>
<gene>
    <name evidence="15" type="ORF">CCC_00180</name>
</gene>
<dbReference type="GO" id="GO:0020037">
    <property type="term" value="F:heme binding"/>
    <property type="evidence" value="ECO:0007669"/>
    <property type="project" value="TreeGrafter"/>
</dbReference>
<protein>
    <submittedName>
        <fullName evidence="15">Cytochrome B561</fullName>
    </submittedName>
</protein>
<dbReference type="InterPro" id="IPR052168">
    <property type="entry name" value="Cytochrome_b561_oxidase"/>
</dbReference>
<dbReference type="GO" id="GO:0022904">
    <property type="term" value="P:respiratory electron transport chain"/>
    <property type="evidence" value="ECO:0007669"/>
    <property type="project" value="InterPro"/>
</dbReference>
<keyword evidence="7" id="KW-0479">Metal-binding</keyword>
<keyword evidence="9 13" id="KW-1133">Transmembrane helix</keyword>
<evidence type="ECO:0000256" key="1">
    <source>
        <dbReference type="ARBA" id="ARBA00001970"/>
    </source>
</evidence>
<evidence type="ECO:0000256" key="3">
    <source>
        <dbReference type="ARBA" id="ARBA00022448"/>
    </source>
</evidence>
<keyword evidence="11 13" id="KW-0472">Membrane</keyword>
<evidence type="ECO:0000256" key="11">
    <source>
        <dbReference type="ARBA" id="ARBA00023136"/>
    </source>
</evidence>
<dbReference type="GO" id="GO:0009055">
    <property type="term" value="F:electron transfer activity"/>
    <property type="evidence" value="ECO:0007669"/>
    <property type="project" value="InterPro"/>
</dbReference>
<dbReference type="Gene3D" id="1.20.950.20">
    <property type="entry name" value="Transmembrane di-heme cytochromes, Chain C"/>
    <property type="match status" value="1"/>
</dbReference>
<feature type="domain" description="Cytochrome b561 bacterial/Ni-hydrogenase" evidence="14">
    <location>
        <begin position="8"/>
        <end position="178"/>
    </location>
</feature>
<dbReference type="InterPro" id="IPR016174">
    <property type="entry name" value="Di-haem_cyt_TM"/>
</dbReference>
<sequence>MNVTAPARYDAVAKSLHWVMAAGILALWVVGHMIDVIPKGPQRSEVIGLHKAIGCIMLVLAVARLAWRLAKPQPALPPSMSPAERMLAWAGHVALYLMMVLIPVDGILMSQTAGRDVSVFGLVLPKLLAKNEALNGVFKEGHEVLGWVLAVILIGHIAAALRHRFILKDDIMARMLPGRTPL</sequence>
<reference evidence="15 16" key="1">
    <citation type="submission" date="2015-01" db="EMBL/GenBank/DDBJ databases">
        <title>Genome Sequence of Magnetospirillum magnetotacticum Strain MS-1.</title>
        <authorList>
            <person name="Marinov G.K."/>
            <person name="Smalley M.D."/>
            <person name="DeSalvo G."/>
        </authorList>
    </citation>
    <scope>NUCLEOTIDE SEQUENCE [LARGE SCALE GENOMIC DNA]</scope>
    <source>
        <strain evidence="15 16">MS-1</strain>
    </source>
</reference>
<dbReference type="InterPro" id="IPR011577">
    <property type="entry name" value="Cyt_b561_bac/Ni-Hgenase"/>
</dbReference>
<dbReference type="Proteomes" id="UP000031971">
    <property type="component" value="Unassembled WGS sequence"/>
</dbReference>
<name>A0A0C2YBN1_PARME</name>
<feature type="transmembrane region" description="Helical" evidence="13">
    <location>
        <begin position="16"/>
        <end position="34"/>
    </location>
</feature>
<evidence type="ECO:0000256" key="13">
    <source>
        <dbReference type="SAM" id="Phobius"/>
    </source>
</evidence>
<dbReference type="EMBL" id="JXSL01000030">
    <property type="protein sequence ID" value="KIL97119.1"/>
    <property type="molecule type" value="Genomic_DNA"/>
</dbReference>
<dbReference type="GO" id="GO:0046872">
    <property type="term" value="F:metal ion binding"/>
    <property type="evidence" value="ECO:0007669"/>
    <property type="project" value="UniProtKB-KW"/>
</dbReference>
<feature type="transmembrane region" description="Helical" evidence="13">
    <location>
        <begin position="144"/>
        <end position="165"/>
    </location>
</feature>
<dbReference type="STRING" id="272627.CCC_00180"/>
<keyword evidence="5" id="KW-0349">Heme</keyword>
<evidence type="ECO:0000256" key="2">
    <source>
        <dbReference type="ARBA" id="ARBA00004651"/>
    </source>
</evidence>
<dbReference type="PANTHER" id="PTHR30529:SF1">
    <property type="entry name" value="CYTOCHROME B561 HOMOLOG 2"/>
    <property type="match status" value="1"/>
</dbReference>
<feature type="transmembrane region" description="Helical" evidence="13">
    <location>
        <begin position="46"/>
        <end position="67"/>
    </location>
</feature>